<reference evidence="1" key="1">
    <citation type="submission" date="2014-09" db="EMBL/GenBank/DDBJ databases">
        <authorList>
            <person name="Magalhaes I.L.F."/>
            <person name="Oliveira U."/>
            <person name="Santos F.R."/>
            <person name="Vidigal T.H.D.A."/>
            <person name="Brescovit A.D."/>
            <person name="Santos A.J."/>
        </authorList>
    </citation>
    <scope>NUCLEOTIDE SEQUENCE</scope>
    <source>
        <tissue evidence="1">Shoot tissue taken approximately 20 cm above the soil surface</tissue>
    </source>
</reference>
<dbReference type="EMBL" id="GBRH01232771">
    <property type="protein sequence ID" value="JAD65124.1"/>
    <property type="molecule type" value="Transcribed_RNA"/>
</dbReference>
<reference evidence="1" key="2">
    <citation type="journal article" date="2015" name="Data Brief">
        <title>Shoot transcriptome of the giant reed, Arundo donax.</title>
        <authorList>
            <person name="Barrero R.A."/>
            <person name="Guerrero F.D."/>
            <person name="Moolhuijzen P."/>
            <person name="Goolsby J.A."/>
            <person name="Tidwell J."/>
            <person name="Bellgard S.E."/>
            <person name="Bellgard M.I."/>
        </authorList>
    </citation>
    <scope>NUCLEOTIDE SEQUENCE</scope>
    <source>
        <tissue evidence="1">Shoot tissue taken approximately 20 cm above the soil surface</tissue>
    </source>
</reference>
<proteinExistence type="predicted"/>
<sequence>MVMAFFFLLTTTFQDAIFATDSITRIAR</sequence>
<accession>A0A0A9BMH6</accession>
<dbReference type="AlphaFoldDB" id="A0A0A9BMH6"/>
<protein>
    <submittedName>
        <fullName evidence="1">Uncharacterized protein</fullName>
    </submittedName>
</protein>
<name>A0A0A9BMH6_ARUDO</name>
<evidence type="ECO:0000313" key="1">
    <source>
        <dbReference type="EMBL" id="JAD65124.1"/>
    </source>
</evidence>
<organism evidence="1">
    <name type="scientific">Arundo donax</name>
    <name type="common">Giant reed</name>
    <name type="synonym">Donax arundinaceus</name>
    <dbReference type="NCBI Taxonomy" id="35708"/>
    <lineage>
        <taxon>Eukaryota</taxon>
        <taxon>Viridiplantae</taxon>
        <taxon>Streptophyta</taxon>
        <taxon>Embryophyta</taxon>
        <taxon>Tracheophyta</taxon>
        <taxon>Spermatophyta</taxon>
        <taxon>Magnoliopsida</taxon>
        <taxon>Liliopsida</taxon>
        <taxon>Poales</taxon>
        <taxon>Poaceae</taxon>
        <taxon>PACMAD clade</taxon>
        <taxon>Arundinoideae</taxon>
        <taxon>Arundineae</taxon>
        <taxon>Arundo</taxon>
    </lineage>
</organism>